<name>A0A1I4KJ64_ENTMU</name>
<comment type="caution">
    <text evidence="5">The sequence shown here is derived from an EMBL/GenBank/DDBJ whole genome shotgun (WGS) entry which is preliminary data.</text>
</comment>
<keyword evidence="2" id="KW-0238">DNA-binding</keyword>
<dbReference type="Pfam" id="PF13377">
    <property type="entry name" value="Peripla_BP_3"/>
    <property type="match status" value="1"/>
</dbReference>
<dbReference type="CDD" id="cd01541">
    <property type="entry name" value="PBP1_AraR"/>
    <property type="match status" value="1"/>
</dbReference>
<dbReference type="RefSeq" id="WP_074799500.1">
    <property type="nucleotide sequence ID" value="NZ_FOUC01000003.1"/>
</dbReference>
<organism evidence="5 6">
    <name type="scientific">Enterococcus mundtii</name>
    <dbReference type="NCBI Taxonomy" id="53346"/>
    <lineage>
        <taxon>Bacteria</taxon>
        <taxon>Bacillati</taxon>
        <taxon>Bacillota</taxon>
        <taxon>Bacilli</taxon>
        <taxon>Lactobacillales</taxon>
        <taxon>Enterococcaceae</taxon>
        <taxon>Enterococcus</taxon>
    </lineage>
</organism>
<dbReference type="InterPro" id="IPR036388">
    <property type="entry name" value="WH-like_DNA-bd_sf"/>
</dbReference>
<protein>
    <recommendedName>
        <fullName evidence="4">HTH gntR-type domain-containing protein</fullName>
    </recommendedName>
</protein>
<dbReference type="PANTHER" id="PTHR30146:SF150">
    <property type="entry name" value="ARABINOSE METABOLISM TRANSCRIPTIONAL REPRESSOR"/>
    <property type="match status" value="1"/>
</dbReference>
<dbReference type="SUPFAM" id="SSF46785">
    <property type="entry name" value="Winged helix' DNA-binding domain"/>
    <property type="match status" value="1"/>
</dbReference>
<dbReference type="EMBL" id="NGMS01000001">
    <property type="protein sequence ID" value="OTP27812.1"/>
    <property type="molecule type" value="Genomic_DNA"/>
</dbReference>
<evidence type="ECO:0000256" key="3">
    <source>
        <dbReference type="ARBA" id="ARBA00023163"/>
    </source>
</evidence>
<dbReference type="Gene3D" id="3.40.50.2300">
    <property type="match status" value="2"/>
</dbReference>
<dbReference type="CDD" id="cd07377">
    <property type="entry name" value="WHTH_GntR"/>
    <property type="match status" value="1"/>
</dbReference>
<accession>A0A1I4KJ64</accession>
<dbReference type="InterPro" id="IPR000524">
    <property type="entry name" value="Tscrpt_reg_HTH_GntR"/>
</dbReference>
<evidence type="ECO:0000313" key="5">
    <source>
        <dbReference type="EMBL" id="OTP27812.1"/>
    </source>
</evidence>
<dbReference type="GO" id="GO:0003700">
    <property type="term" value="F:DNA-binding transcription factor activity"/>
    <property type="evidence" value="ECO:0007669"/>
    <property type="project" value="InterPro"/>
</dbReference>
<evidence type="ECO:0000259" key="4">
    <source>
        <dbReference type="PROSITE" id="PS50949"/>
    </source>
</evidence>
<feature type="domain" description="HTH gntR-type" evidence="4">
    <location>
        <begin position="3"/>
        <end position="71"/>
    </location>
</feature>
<evidence type="ECO:0000256" key="1">
    <source>
        <dbReference type="ARBA" id="ARBA00023015"/>
    </source>
</evidence>
<dbReference type="PANTHER" id="PTHR30146">
    <property type="entry name" value="LACI-RELATED TRANSCRIPTIONAL REPRESSOR"/>
    <property type="match status" value="1"/>
</dbReference>
<dbReference type="Proteomes" id="UP000195024">
    <property type="component" value="Unassembled WGS sequence"/>
</dbReference>
<dbReference type="InterPro" id="IPR036390">
    <property type="entry name" value="WH_DNA-bd_sf"/>
</dbReference>
<evidence type="ECO:0000256" key="2">
    <source>
        <dbReference type="ARBA" id="ARBA00023125"/>
    </source>
</evidence>
<evidence type="ECO:0000313" key="6">
    <source>
        <dbReference type="Proteomes" id="UP000195024"/>
    </source>
</evidence>
<gene>
    <name evidence="5" type="ORF">A5802_001548</name>
</gene>
<dbReference type="AlphaFoldDB" id="A0A1I4KJ64"/>
<dbReference type="InterPro" id="IPR033532">
    <property type="entry name" value="AraR_ligand_bind_dom"/>
</dbReference>
<dbReference type="InterPro" id="IPR028082">
    <property type="entry name" value="Peripla_BP_I"/>
</dbReference>
<dbReference type="Pfam" id="PF00392">
    <property type="entry name" value="GntR"/>
    <property type="match status" value="1"/>
</dbReference>
<dbReference type="PRINTS" id="PR00035">
    <property type="entry name" value="HTHGNTR"/>
</dbReference>
<keyword evidence="3" id="KW-0804">Transcription</keyword>
<keyword evidence="1" id="KW-0805">Transcription regulation</keyword>
<dbReference type="PROSITE" id="PS50949">
    <property type="entry name" value="HTH_GNTR"/>
    <property type="match status" value="1"/>
</dbReference>
<dbReference type="SUPFAM" id="SSF53822">
    <property type="entry name" value="Periplasmic binding protein-like I"/>
    <property type="match status" value="1"/>
</dbReference>
<dbReference type="GO" id="GO:0000976">
    <property type="term" value="F:transcription cis-regulatory region binding"/>
    <property type="evidence" value="ECO:0007669"/>
    <property type="project" value="TreeGrafter"/>
</dbReference>
<dbReference type="SMART" id="SM00345">
    <property type="entry name" value="HTH_GNTR"/>
    <property type="match status" value="1"/>
</dbReference>
<reference evidence="5 6" key="1">
    <citation type="submission" date="2017-05" db="EMBL/GenBank/DDBJ databases">
        <title>The Genome Sequence of Enterococcus mundtii 6B1_DIV0119.</title>
        <authorList>
            <consortium name="The Broad Institute Genomics Platform"/>
            <consortium name="The Broad Institute Genomic Center for Infectious Diseases"/>
            <person name="Earl A."/>
            <person name="Manson A."/>
            <person name="Schwartman J."/>
            <person name="Gilmore M."/>
            <person name="Abouelleil A."/>
            <person name="Cao P."/>
            <person name="Chapman S."/>
            <person name="Cusick C."/>
            <person name="Shea T."/>
            <person name="Young S."/>
            <person name="Neafsey D."/>
            <person name="Nusbaum C."/>
            <person name="Birren B."/>
        </authorList>
    </citation>
    <scope>NUCLEOTIDE SEQUENCE [LARGE SCALE GENOMIC DNA]</scope>
    <source>
        <strain evidence="5 6">6B1_DIV0119</strain>
    </source>
</reference>
<sequence>MDKTKYQMIADEIKDKIIDQIFKLNEPIPPELQLQKDYQVSRHTVRQAIGLLVNEGYLRKEKGSGTYVDDAYKKTSESRKNQKTIGVITTYLSDYIFPSIIRGIEKALSEQGYSLLLASTNNDHQQEKNCLEKMLQFGVDGLIVEPTKSNEYNPNLALYVRLREQGIPMVMINAVYEELAVASICVDDVKVGFKGTEYLIQQGHQRLLFITKIDDLQGKYRMKGFIQACEAYGIQFSPEDIITYTTDSRGKLGEKVLLQLKESASTGIICYNDQVASQLLDEVIAKGYQVPQQLSIIGNDDSSLSQMGAVKLTTLTHPKERMGKDAAEWIIHTIQTGDQGENIVYEPSLVIRDSVSAAKKGE</sequence>
<proteinExistence type="predicted"/>
<dbReference type="InterPro" id="IPR046335">
    <property type="entry name" value="LacI/GalR-like_sensor"/>
</dbReference>
<dbReference type="Gene3D" id="1.10.10.10">
    <property type="entry name" value="Winged helix-like DNA-binding domain superfamily/Winged helix DNA-binding domain"/>
    <property type="match status" value="1"/>
</dbReference>